<dbReference type="NCBIfam" id="NF009896">
    <property type="entry name" value="PRK13356.1"/>
    <property type="match status" value="1"/>
</dbReference>
<dbReference type="InterPro" id="IPR001544">
    <property type="entry name" value="Aminotrans_IV"/>
</dbReference>
<dbReference type="GO" id="GO:0009082">
    <property type="term" value="P:branched-chain amino acid biosynthetic process"/>
    <property type="evidence" value="ECO:0007669"/>
    <property type="project" value="UniProtKB-KW"/>
</dbReference>
<evidence type="ECO:0000313" key="16">
    <source>
        <dbReference type="EMBL" id="EAV40757.1"/>
    </source>
</evidence>
<gene>
    <name evidence="16" type="ORF">SIAM614_17134</name>
</gene>
<name>A0P293_ROSAI</name>
<evidence type="ECO:0000313" key="17">
    <source>
        <dbReference type="Proteomes" id="UP000004848"/>
    </source>
</evidence>
<dbReference type="Pfam" id="PF01063">
    <property type="entry name" value="Aminotran_4"/>
    <property type="match status" value="1"/>
</dbReference>
<dbReference type="eggNOG" id="COG0115">
    <property type="taxonomic scope" value="Bacteria"/>
</dbReference>
<evidence type="ECO:0000256" key="8">
    <source>
        <dbReference type="ARBA" id="ARBA00014472"/>
    </source>
</evidence>
<evidence type="ECO:0000256" key="2">
    <source>
        <dbReference type="ARBA" id="ARBA00003109"/>
    </source>
</evidence>
<dbReference type="Gene3D" id="3.20.10.10">
    <property type="entry name" value="D-amino Acid Aminotransferase, subunit A, domain 2"/>
    <property type="match status" value="1"/>
</dbReference>
<dbReference type="Gene3D" id="3.30.470.10">
    <property type="match status" value="1"/>
</dbReference>
<dbReference type="GO" id="GO:0052655">
    <property type="term" value="F:L-valine-2-oxoglutarate transaminase activity"/>
    <property type="evidence" value="ECO:0007669"/>
    <property type="project" value="RHEA"/>
</dbReference>
<evidence type="ECO:0000256" key="7">
    <source>
        <dbReference type="ARBA" id="ARBA00013053"/>
    </source>
</evidence>
<dbReference type="GO" id="GO:0052656">
    <property type="term" value="F:L-isoleucine-2-oxoglutarate transaminase activity"/>
    <property type="evidence" value="ECO:0007669"/>
    <property type="project" value="RHEA"/>
</dbReference>
<keyword evidence="10" id="KW-0100">Branched-chain amino acid biosynthesis</keyword>
<sequence length="305" mass="33765">MVGVVSANELHNRSAEKGRDMSGWSDTWTWIDGTWHEGNPPIMGPRTHASWLGSSVFDGARFFEGVMPDIDLHCKRVNDSAVALGMKPTMQVGEMVELTKEGCAKFGGDQQVYVKPMYWVESDGPGVIVGDPDSTRFCLCLFDAPMAPKDAAMSITLSPFRRPTVECMPVNAKAGCLYPNNARAMLEAKGRGFDNAVVRDMLGNVAELTSANIFMAKEGKVHTPVPNGTFLNGITRQRVIQLLRSVGYDVFERTMDYGEFLEADEIFSTGNYSKVTPVKRIEERDLQPGPIAARARELYWEFSHA</sequence>
<evidence type="ECO:0000256" key="4">
    <source>
        <dbReference type="ARBA" id="ARBA00004931"/>
    </source>
</evidence>
<evidence type="ECO:0000256" key="11">
    <source>
        <dbReference type="ARBA" id="ARBA00048212"/>
    </source>
</evidence>
<keyword evidence="9 15" id="KW-0663">Pyridoxal phosphate</keyword>
<protein>
    <recommendedName>
        <fullName evidence="8">Probable branched-chain-amino-acid aminotransferase</fullName>
        <ecNumber evidence="7">2.6.1.42</ecNumber>
    </recommendedName>
</protein>
<keyword evidence="16" id="KW-0032">Aminotransferase</keyword>
<dbReference type="GO" id="GO:0052654">
    <property type="term" value="F:L-leucine-2-oxoglutarate transaminase activity"/>
    <property type="evidence" value="ECO:0007669"/>
    <property type="project" value="RHEA"/>
</dbReference>
<evidence type="ECO:0000256" key="5">
    <source>
        <dbReference type="ARBA" id="ARBA00005072"/>
    </source>
</evidence>
<evidence type="ECO:0000256" key="1">
    <source>
        <dbReference type="ARBA" id="ARBA00001933"/>
    </source>
</evidence>
<evidence type="ECO:0000256" key="6">
    <source>
        <dbReference type="ARBA" id="ARBA00009320"/>
    </source>
</evidence>
<comment type="pathway">
    <text evidence="4">Amino-acid biosynthesis; L-valine biosynthesis; L-valine from pyruvate: step 4/4.</text>
</comment>
<dbReference type="PANTHER" id="PTHR42743">
    <property type="entry name" value="AMINO-ACID AMINOTRANSFERASE"/>
    <property type="match status" value="1"/>
</dbReference>
<keyword evidence="10" id="KW-0028">Amino-acid biosynthesis</keyword>
<dbReference type="InterPro" id="IPR043132">
    <property type="entry name" value="BCAT-like_C"/>
</dbReference>
<evidence type="ECO:0000256" key="12">
    <source>
        <dbReference type="ARBA" id="ARBA00048798"/>
    </source>
</evidence>
<evidence type="ECO:0000256" key="9">
    <source>
        <dbReference type="ARBA" id="ARBA00022898"/>
    </source>
</evidence>
<dbReference type="GO" id="GO:0005829">
    <property type="term" value="C:cytosol"/>
    <property type="evidence" value="ECO:0007669"/>
    <property type="project" value="TreeGrafter"/>
</dbReference>
<comment type="pathway">
    <text evidence="5">Amino-acid biosynthesis; L-leucine biosynthesis; L-leucine from 3-methyl-2-oxobutanoate: step 4/4.</text>
</comment>
<dbReference type="InterPro" id="IPR050571">
    <property type="entry name" value="Class-IV_PLP-Dep_Aminotrnsfr"/>
</dbReference>
<evidence type="ECO:0000256" key="3">
    <source>
        <dbReference type="ARBA" id="ARBA00004824"/>
    </source>
</evidence>
<comment type="cofactor">
    <cofactor evidence="1 15">
        <name>pyridoxal 5'-phosphate</name>
        <dbReference type="ChEBI" id="CHEBI:597326"/>
    </cofactor>
</comment>
<dbReference type="InterPro" id="IPR036038">
    <property type="entry name" value="Aminotransferase-like"/>
</dbReference>
<comment type="function">
    <text evidence="2">Acts on leucine, isoleucine and valine.</text>
</comment>
<comment type="pathway">
    <text evidence="3">Amino-acid biosynthesis; L-isoleucine biosynthesis; L-isoleucine from 2-oxobutanoate: step 4/4.</text>
</comment>
<reference evidence="16 17" key="1">
    <citation type="submission" date="2006-05" db="EMBL/GenBank/DDBJ databases">
        <authorList>
            <person name="King G."/>
            <person name="Ferriera S."/>
            <person name="Johnson J."/>
            <person name="Kravitz S."/>
            <person name="Beeson K."/>
            <person name="Sutton G."/>
            <person name="Rogers Y.-H."/>
            <person name="Friedman R."/>
            <person name="Frazier M."/>
            <person name="Venter J.C."/>
        </authorList>
    </citation>
    <scope>NUCLEOTIDE SEQUENCE [LARGE SCALE GENOMIC DNA]</scope>
    <source>
        <strain evidence="17">ATCC 25650 / DSM 13394 / JCM 20685 / NBRC 16684 / NCIMB 2208 / IAM 12614 / B1</strain>
    </source>
</reference>
<evidence type="ECO:0000256" key="10">
    <source>
        <dbReference type="ARBA" id="ARBA00023304"/>
    </source>
</evidence>
<dbReference type="InterPro" id="IPR018300">
    <property type="entry name" value="Aminotrans_IV_CS"/>
</dbReference>
<dbReference type="PROSITE" id="PS00770">
    <property type="entry name" value="AA_TRANSFER_CLASS_4"/>
    <property type="match status" value="1"/>
</dbReference>
<organism evidence="16 17">
    <name type="scientific">Roseibium aggregatum (strain ATCC 25650 / DSM 13394 / JCM 20685 / NBRC 16684 / NCIMB 2208 / IAM 12614 / B1)</name>
    <name type="common">Stappia aggregata</name>
    <dbReference type="NCBI Taxonomy" id="384765"/>
    <lineage>
        <taxon>Bacteria</taxon>
        <taxon>Pseudomonadati</taxon>
        <taxon>Pseudomonadota</taxon>
        <taxon>Alphaproteobacteria</taxon>
        <taxon>Hyphomicrobiales</taxon>
        <taxon>Stappiaceae</taxon>
        <taxon>Roseibium</taxon>
    </lineage>
</organism>
<evidence type="ECO:0000256" key="15">
    <source>
        <dbReference type="RuleBase" id="RU004516"/>
    </source>
</evidence>
<dbReference type="SUPFAM" id="SSF56752">
    <property type="entry name" value="D-aminoacid aminotransferase-like PLP-dependent enzymes"/>
    <property type="match status" value="1"/>
</dbReference>
<dbReference type="EC" id="2.6.1.42" evidence="7"/>
<comment type="catalytic activity">
    <reaction evidence="13">
        <text>L-leucine + 2-oxoglutarate = 4-methyl-2-oxopentanoate + L-glutamate</text>
        <dbReference type="Rhea" id="RHEA:18321"/>
        <dbReference type="ChEBI" id="CHEBI:16810"/>
        <dbReference type="ChEBI" id="CHEBI:17865"/>
        <dbReference type="ChEBI" id="CHEBI:29985"/>
        <dbReference type="ChEBI" id="CHEBI:57427"/>
        <dbReference type="EC" id="2.6.1.42"/>
    </reaction>
</comment>
<dbReference type="PANTHER" id="PTHR42743:SF11">
    <property type="entry name" value="AMINODEOXYCHORISMATE LYASE"/>
    <property type="match status" value="1"/>
</dbReference>
<comment type="catalytic activity">
    <reaction evidence="11">
        <text>L-valine + 2-oxoglutarate = 3-methyl-2-oxobutanoate + L-glutamate</text>
        <dbReference type="Rhea" id="RHEA:24813"/>
        <dbReference type="ChEBI" id="CHEBI:11851"/>
        <dbReference type="ChEBI" id="CHEBI:16810"/>
        <dbReference type="ChEBI" id="CHEBI:29985"/>
        <dbReference type="ChEBI" id="CHEBI:57762"/>
        <dbReference type="EC" id="2.6.1.42"/>
    </reaction>
</comment>
<comment type="caution">
    <text evidence="16">The sequence shown here is derived from an EMBL/GenBank/DDBJ whole genome shotgun (WGS) entry which is preliminary data.</text>
</comment>
<proteinExistence type="inferred from homology"/>
<dbReference type="AlphaFoldDB" id="A0P293"/>
<evidence type="ECO:0000256" key="14">
    <source>
        <dbReference type="RuleBase" id="RU004106"/>
    </source>
</evidence>
<evidence type="ECO:0000256" key="13">
    <source>
        <dbReference type="ARBA" id="ARBA00049229"/>
    </source>
</evidence>
<dbReference type="Proteomes" id="UP000004848">
    <property type="component" value="Unassembled WGS sequence"/>
</dbReference>
<comment type="similarity">
    <text evidence="6 14">Belongs to the class-IV pyridoxal-phosphate-dependent aminotransferase family.</text>
</comment>
<dbReference type="InterPro" id="IPR043131">
    <property type="entry name" value="BCAT-like_N"/>
</dbReference>
<dbReference type="EMBL" id="AAUW01000026">
    <property type="protein sequence ID" value="EAV40757.1"/>
    <property type="molecule type" value="Genomic_DNA"/>
</dbReference>
<comment type="catalytic activity">
    <reaction evidence="12">
        <text>L-isoleucine + 2-oxoglutarate = (S)-3-methyl-2-oxopentanoate + L-glutamate</text>
        <dbReference type="Rhea" id="RHEA:24801"/>
        <dbReference type="ChEBI" id="CHEBI:16810"/>
        <dbReference type="ChEBI" id="CHEBI:29985"/>
        <dbReference type="ChEBI" id="CHEBI:35146"/>
        <dbReference type="ChEBI" id="CHEBI:58045"/>
        <dbReference type="EC" id="2.6.1.42"/>
    </reaction>
</comment>
<keyword evidence="16" id="KW-0808">Transferase</keyword>
<accession>A0P293</accession>